<evidence type="ECO:0000256" key="2">
    <source>
        <dbReference type="ARBA" id="ARBA00023015"/>
    </source>
</evidence>
<name>A0A285T256_9BACL</name>
<dbReference type="InterPro" id="IPR013325">
    <property type="entry name" value="RNA_pol_sigma_r2"/>
</dbReference>
<dbReference type="Gene3D" id="1.10.10.10">
    <property type="entry name" value="Winged helix-like DNA-binding domain superfamily/Winged helix DNA-binding domain"/>
    <property type="match status" value="1"/>
</dbReference>
<dbReference type="InterPro" id="IPR013249">
    <property type="entry name" value="RNA_pol_sigma70_r4_t2"/>
</dbReference>
<dbReference type="PANTHER" id="PTHR43133:SF8">
    <property type="entry name" value="RNA POLYMERASE SIGMA FACTOR HI_1459-RELATED"/>
    <property type="match status" value="1"/>
</dbReference>
<dbReference type="OrthoDB" id="2678696at2"/>
<dbReference type="Pfam" id="PF08281">
    <property type="entry name" value="Sigma70_r4_2"/>
    <property type="match status" value="1"/>
</dbReference>
<keyword evidence="5" id="KW-0804">Transcription</keyword>
<sequence length="187" mass="22002">MKSSSTNFIKRLKKQKEDALEYIIDAYLPLVKTIATKILHNMKRQDIDECINDVFLTVWQNAHQFQGDAQDFKKWIGMIAKYKAIDRYRQTEKQMAREQVDGPLEHKASSLQTDRFIIQREDKNEILLAISQLAEIDRDIFIMKYYLELSNQEIAENLSLSKAAVDNRLYRGKKILATNTKLKERFL</sequence>
<evidence type="ECO:0000256" key="3">
    <source>
        <dbReference type="ARBA" id="ARBA00023082"/>
    </source>
</evidence>
<dbReference type="Pfam" id="PF04542">
    <property type="entry name" value="Sigma70_r2"/>
    <property type="match status" value="1"/>
</dbReference>
<dbReference type="Gene3D" id="1.10.1740.10">
    <property type="match status" value="1"/>
</dbReference>
<keyword evidence="3" id="KW-0731">Sigma factor</keyword>
<organism evidence="8 9">
    <name type="scientific">Ureibacillus xyleni</name>
    <dbReference type="NCBI Taxonomy" id="614648"/>
    <lineage>
        <taxon>Bacteria</taxon>
        <taxon>Bacillati</taxon>
        <taxon>Bacillota</taxon>
        <taxon>Bacilli</taxon>
        <taxon>Bacillales</taxon>
        <taxon>Caryophanaceae</taxon>
        <taxon>Ureibacillus</taxon>
    </lineage>
</organism>
<evidence type="ECO:0000313" key="8">
    <source>
        <dbReference type="EMBL" id="SOC15407.1"/>
    </source>
</evidence>
<reference evidence="9" key="1">
    <citation type="submission" date="2017-08" db="EMBL/GenBank/DDBJ databases">
        <authorList>
            <person name="Varghese N."/>
            <person name="Submissions S."/>
        </authorList>
    </citation>
    <scope>NUCLEOTIDE SEQUENCE [LARGE SCALE GENOMIC DNA]</scope>
    <source>
        <strain evidence="9">JC22</strain>
    </source>
</reference>
<dbReference type="InterPro" id="IPR036388">
    <property type="entry name" value="WH-like_DNA-bd_sf"/>
</dbReference>
<evidence type="ECO:0000256" key="1">
    <source>
        <dbReference type="ARBA" id="ARBA00010641"/>
    </source>
</evidence>
<evidence type="ECO:0000259" key="6">
    <source>
        <dbReference type="Pfam" id="PF04542"/>
    </source>
</evidence>
<protein>
    <submittedName>
        <fullName evidence="8">RNA polymerase sigma-70 factor</fullName>
    </submittedName>
</protein>
<dbReference type="InterPro" id="IPR007627">
    <property type="entry name" value="RNA_pol_sigma70_r2"/>
</dbReference>
<evidence type="ECO:0000259" key="7">
    <source>
        <dbReference type="Pfam" id="PF08281"/>
    </source>
</evidence>
<dbReference type="GO" id="GO:0016987">
    <property type="term" value="F:sigma factor activity"/>
    <property type="evidence" value="ECO:0007669"/>
    <property type="project" value="UniProtKB-KW"/>
</dbReference>
<dbReference type="Proteomes" id="UP000219636">
    <property type="component" value="Unassembled WGS sequence"/>
</dbReference>
<feature type="domain" description="RNA polymerase sigma factor 70 region 4 type 2" evidence="7">
    <location>
        <begin position="124"/>
        <end position="175"/>
    </location>
</feature>
<evidence type="ECO:0000256" key="4">
    <source>
        <dbReference type="ARBA" id="ARBA00023125"/>
    </source>
</evidence>
<keyword evidence="4" id="KW-0238">DNA-binding</keyword>
<dbReference type="GO" id="GO:0003677">
    <property type="term" value="F:DNA binding"/>
    <property type="evidence" value="ECO:0007669"/>
    <property type="project" value="UniProtKB-KW"/>
</dbReference>
<dbReference type="PANTHER" id="PTHR43133">
    <property type="entry name" value="RNA POLYMERASE ECF-TYPE SIGMA FACTO"/>
    <property type="match status" value="1"/>
</dbReference>
<dbReference type="InterPro" id="IPR039425">
    <property type="entry name" value="RNA_pol_sigma-70-like"/>
</dbReference>
<dbReference type="GO" id="GO:0006352">
    <property type="term" value="P:DNA-templated transcription initiation"/>
    <property type="evidence" value="ECO:0007669"/>
    <property type="project" value="InterPro"/>
</dbReference>
<proteinExistence type="inferred from homology"/>
<dbReference type="RefSeq" id="WP_097074021.1">
    <property type="nucleotide sequence ID" value="NZ_OBMQ01000008.1"/>
</dbReference>
<dbReference type="AlphaFoldDB" id="A0A285T256"/>
<comment type="similarity">
    <text evidence="1">Belongs to the sigma-70 factor family. ECF subfamily.</text>
</comment>
<accession>A0A285T256</accession>
<evidence type="ECO:0000256" key="5">
    <source>
        <dbReference type="ARBA" id="ARBA00023163"/>
    </source>
</evidence>
<gene>
    <name evidence="8" type="ORF">SAMN05880501_10886</name>
</gene>
<keyword evidence="2" id="KW-0805">Transcription regulation</keyword>
<keyword evidence="9" id="KW-1185">Reference proteome</keyword>
<evidence type="ECO:0000313" key="9">
    <source>
        <dbReference type="Proteomes" id="UP000219636"/>
    </source>
</evidence>
<feature type="domain" description="RNA polymerase sigma-70 region 2" evidence="6">
    <location>
        <begin position="24"/>
        <end position="92"/>
    </location>
</feature>
<dbReference type="NCBIfam" id="TIGR02937">
    <property type="entry name" value="sigma70-ECF"/>
    <property type="match status" value="1"/>
</dbReference>
<dbReference type="InterPro" id="IPR014284">
    <property type="entry name" value="RNA_pol_sigma-70_dom"/>
</dbReference>
<dbReference type="EMBL" id="OBMQ01000008">
    <property type="protein sequence ID" value="SOC15407.1"/>
    <property type="molecule type" value="Genomic_DNA"/>
</dbReference>
<dbReference type="SUPFAM" id="SSF88659">
    <property type="entry name" value="Sigma3 and sigma4 domains of RNA polymerase sigma factors"/>
    <property type="match status" value="1"/>
</dbReference>
<dbReference type="SUPFAM" id="SSF88946">
    <property type="entry name" value="Sigma2 domain of RNA polymerase sigma factors"/>
    <property type="match status" value="1"/>
</dbReference>
<dbReference type="InterPro" id="IPR013324">
    <property type="entry name" value="RNA_pol_sigma_r3/r4-like"/>
</dbReference>